<dbReference type="Pfam" id="PF14567">
    <property type="entry name" value="SUKH_5"/>
    <property type="match status" value="1"/>
</dbReference>
<dbReference type="EMBL" id="NOWF01000002">
    <property type="protein sequence ID" value="OYD09070.1"/>
    <property type="molecule type" value="Genomic_DNA"/>
</dbReference>
<name>A0A235B9U3_9BACL</name>
<dbReference type="RefSeq" id="WP_094263419.1">
    <property type="nucleotide sequence ID" value="NZ_NOWF01000002.1"/>
</dbReference>
<accession>A0A235B9U3</accession>
<evidence type="ECO:0000313" key="2">
    <source>
        <dbReference type="EMBL" id="OYD09070.1"/>
    </source>
</evidence>
<sequence length="149" mass="17328">MNKKYEELQKKIVEMIKEHSSKDSFAESVNKEKIAEIEHELGVELPESYKWFVEQYGKGGIGIEVFGVERNGNHSVTEETLFYRQFNLPKSYVVIEDAGEWVYCLVTDKLQDGECPVVDWDQLGGTGIMKYENFYEYIIESFTDSIENM</sequence>
<keyword evidence="3" id="KW-1185">Reference proteome</keyword>
<feature type="domain" description="Knr4/Smi1-like" evidence="1">
    <location>
        <begin position="28"/>
        <end position="140"/>
    </location>
</feature>
<protein>
    <recommendedName>
        <fullName evidence="1">Knr4/Smi1-like domain-containing protein</fullName>
    </recommendedName>
</protein>
<dbReference type="SUPFAM" id="SSF160631">
    <property type="entry name" value="SMI1/KNR4-like"/>
    <property type="match status" value="1"/>
</dbReference>
<dbReference type="InterPro" id="IPR018958">
    <property type="entry name" value="Knr4/Smi1-like_dom"/>
</dbReference>
<reference evidence="2 3" key="1">
    <citation type="submission" date="2017-07" db="EMBL/GenBank/DDBJ databases">
        <title>The genome sequence of Paludifilum halophilum highlights mechanisms for microbial adaptation to high salt environemnts.</title>
        <authorList>
            <person name="Belbahri L."/>
        </authorList>
    </citation>
    <scope>NUCLEOTIDE SEQUENCE [LARGE SCALE GENOMIC DNA]</scope>
    <source>
        <strain evidence="2 3">DSM 102817</strain>
    </source>
</reference>
<dbReference type="Proteomes" id="UP000215459">
    <property type="component" value="Unassembled WGS sequence"/>
</dbReference>
<comment type="caution">
    <text evidence="2">The sequence shown here is derived from an EMBL/GenBank/DDBJ whole genome shotgun (WGS) entry which is preliminary data.</text>
</comment>
<gene>
    <name evidence="2" type="ORF">CHM34_04710</name>
</gene>
<dbReference type="SMART" id="SM00860">
    <property type="entry name" value="SMI1_KNR4"/>
    <property type="match status" value="1"/>
</dbReference>
<evidence type="ECO:0000259" key="1">
    <source>
        <dbReference type="SMART" id="SM00860"/>
    </source>
</evidence>
<dbReference type="InterPro" id="IPR037883">
    <property type="entry name" value="Knr4/Smi1-like_sf"/>
</dbReference>
<proteinExistence type="predicted"/>
<evidence type="ECO:0000313" key="3">
    <source>
        <dbReference type="Proteomes" id="UP000215459"/>
    </source>
</evidence>
<dbReference type="OrthoDB" id="5880263at2"/>
<dbReference type="AlphaFoldDB" id="A0A235B9U3"/>
<dbReference type="Gene3D" id="3.40.1580.10">
    <property type="entry name" value="SMI1/KNR4-like"/>
    <property type="match status" value="1"/>
</dbReference>
<organism evidence="2 3">
    <name type="scientific">Paludifilum halophilum</name>
    <dbReference type="NCBI Taxonomy" id="1642702"/>
    <lineage>
        <taxon>Bacteria</taxon>
        <taxon>Bacillati</taxon>
        <taxon>Bacillota</taxon>
        <taxon>Bacilli</taxon>
        <taxon>Bacillales</taxon>
        <taxon>Thermoactinomycetaceae</taxon>
        <taxon>Paludifilum</taxon>
    </lineage>
</organism>